<dbReference type="InterPro" id="IPR052901">
    <property type="entry name" value="Bact_TGase-like"/>
</dbReference>
<dbReference type="Pfam" id="PF01841">
    <property type="entry name" value="Transglut_core"/>
    <property type="match status" value="1"/>
</dbReference>
<evidence type="ECO:0000313" key="5">
    <source>
        <dbReference type="Proteomes" id="UP000660265"/>
    </source>
</evidence>
<dbReference type="Proteomes" id="UP000660265">
    <property type="component" value="Unassembled WGS sequence"/>
</dbReference>
<feature type="region of interest" description="Disordered" evidence="1">
    <location>
        <begin position="551"/>
        <end position="619"/>
    </location>
</feature>
<name>A0ABQ2E530_9ACTN</name>
<feature type="transmembrane region" description="Helical" evidence="2">
    <location>
        <begin position="58"/>
        <end position="76"/>
    </location>
</feature>
<dbReference type="PANTHER" id="PTHR42736:SF1">
    <property type="entry name" value="PROTEIN-GLUTAMINE GAMMA-GLUTAMYLTRANSFERASE"/>
    <property type="match status" value="1"/>
</dbReference>
<feature type="transmembrane region" description="Helical" evidence="2">
    <location>
        <begin position="626"/>
        <end position="646"/>
    </location>
</feature>
<proteinExistence type="predicted"/>
<feature type="transmembrane region" description="Helical" evidence="2">
    <location>
        <begin position="31"/>
        <end position="49"/>
    </location>
</feature>
<evidence type="ECO:0000256" key="1">
    <source>
        <dbReference type="SAM" id="MobiDB-lite"/>
    </source>
</evidence>
<evidence type="ECO:0000259" key="3">
    <source>
        <dbReference type="SMART" id="SM00460"/>
    </source>
</evidence>
<dbReference type="PANTHER" id="PTHR42736">
    <property type="entry name" value="PROTEIN-GLUTAMINE GAMMA-GLUTAMYLTRANSFERASE"/>
    <property type="match status" value="1"/>
</dbReference>
<organism evidence="4 5">
    <name type="scientific">Streptomyces camponoticapitis</name>
    <dbReference type="NCBI Taxonomy" id="1616125"/>
    <lineage>
        <taxon>Bacteria</taxon>
        <taxon>Bacillati</taxon>
        <taxon>Actinomycetota</taxon>
        <taxon>Actinomycetes</taxon>
        <taxon>Kitasatosporales</taxon>
        <taxon>Streptomycetaceae</taxon>
        <taxon>Streptomyces</taxon>
    </lineage>
</organism>
<comment type="caution">
    <text evidence="4">The sequence shown here is derived from an EMBL/GenBank/DDBJ whole genome shotgun (WGS) entry which is preliminary data.</text>
</comment>
<evidence type="ECO:0000313" key="4">
    <source>
        <dbReference type="EMBL" id="GGJ96157.1"/>
    </source>
</evidence>
<dbReference type="InterPro" id="IPR025403">
    <property type="entry name" value="TgpA-like_C"/>
</dbReference>
<dbReference type="Pfam" id="PF11992">
    <property type="entry name" value="TgpA_N"/>
    <property type="match status" value="1"/>
</dbReference>
<keyword evidence="2" id="KW-0812">Transmembrane</keyword>
<dbReference type="InterPro" id="IPR021878">
    <property type="entry name" value="TgpA_N"/>
</dbReference>
<dbReference type="EMBL" id="BMMV01000008">
    <property type="protein sequence ID" value="GGJ96157.1"/>
    <property type="molecule type" value="Genomic_DNA"/>
</dbReference>
<dbReference type="SUPFAM" id="SSF54001">
    <property type="entry name" value="Cysteine proteinases"/>
    <property type="match status" value="1"/>
</dbReference>
<keyword evidence="5" id="KW-1185">Reference proteome</keyword>
<dbReference type="Pfam" id="PF13559">
    <property type="entry name" value="DUF4129"/>
    <property type="match status" value="1"/>
</dbReference>
<feature type="domain" description="Transglutaminase-like" evidence="3">
    <location>
        <begin position="483"/>
        <end position="553"/>
    </location>
</feature>
<dbReference type="InterPro" id="IPR002931">
    <property type="entry name" value="Transglutaminase-like"/>
</dbReference>
<gene>
    <name evidence="4" type="ORF">GCM10011583_29650</name>
</gene>
<reference evidence="5" key="1">
    <citation type="journal article" date="2019" name="Int. J. Syst. Evol. Microbiol.">
        <title>The Global Catalogue of Microorganisms (GCM) 10K type strain sequencing project: providing services to taxonomists for standard genome sequencing and annotation.</title>
        <authorList>
            <consortium name="The Broad Institute Genomics Platform"/>
            <consortium name="The Broad Institute Genome Sequencing Center for Infectious Disease"/>
            <person name="Wu L."/>
            <person name="Ma J."/>
        </authorList>
    </citation>
    <scope>NUCLEOTIDE SEQUENCE [LARGE SCALE GENOMIC DNA]</scope>
    <source>
        <strain evidence="5">CGMCC 4.7275</strain>
    </source>
</reference>
<dbReference type="SMART" id="SM00460">
    <property type="entry name" value="TGc"/>
    <property type="match status" value="1"/>
</dbReference>
<keyword evidence="2" id="KW-0472">Membrane</keyword>
<dbReference type="Gene3D" id="3.10.620.30">
    <property type="match status" value="1"/>
</dbReference>
<evidence type="ECO:0000256" key="2">
    <source>
        <dbReference type="SAM" id="Phobius"/>
    </source>
</evidence>
<feature type="compositionally biased region" description="Low complexity" evidence="1">
    <location>
        <begin position="570"/>
        <end position="600"/>
    </location>
</feature>
<dbReference type="RefSeq" id="WP_189107900.1">
    <property type="nucleotide sequence ID" value="NZ_BMMV01000008.1"/>
</dbReference>
<protein>
    <submittedName>
        <fullName evidence="4">Transglutaminase</fullName>
    </submittedName>
</protein>
<dbReference type="InterPro" id="IPR038765">
    <property type="entry name" value="Papain-like_cys_pep_sf"/>
</dbReference>
<keyword evidence="2" id="KW-1133">Transmembrane helix</keyword>
<sequence length="807" mass="85098">MSGRGRLALCAFAATLMSAGALLPLVDPATWLLQAAFMVAVLVGAGALGRRVPLARTLIVALQAVVGLLMLTVVFASEHAVLGLLPGPEVFQRFGELLNAGGEDVGRYAIPAPATDGIKLMLVGGVLVIGLAVDALAVTFRSAAPAGLPLLALYSVAAGLNGGAASWLWFLLAAGGYLLLLLAEGRDRLSQWGRVFGGAPRAPGRTAAGMDTGGGAAAPIRAGHRIGVMALGIALVVPAALPSLNGGLLNGTGAGTGSGLGGGTISAVNPLVSLQDNLNQPEDREALRYRTNAESTQNLYLRIMALDDFDGTSWRFSQRSVEDVPNRLPNPPGLNGDVRTTEIKTSISAAGWYRQNYLPMPYPASQVEIEGRWRFEPSGRTLVGDRGETTRGAQYQVSSLLVEPTREQLAAAPRPPASLVREYTKVPDVLPEEVEATAREVTEGAANDYERAVRLQDWFAVDGGFTYDTQVASGTGASAITRFLREKQGFCVHFSFSMAAMARTLGIPARVAVGFTPGTPQSDGTMSVGLRDAHAWPELYFEGVGWTRFEPTPSRGSAPDYTIPEAPSGDPSDASQPEASASSAPSSQPSASDSCPPQAARIGDCGSTAQAGALPPSDSGTSAGTIVGITLGVLAALLLPLLPLLWRVRARARRLGSGGRTPADATARVLGVWREIIDTAWDHGIRPDDAQTPRRTAARIVRLGRLEGEAANAVFRVARAVEQVLYAPEPRPVTGLADEVQRVRAGLGEGVSGWTRQRALLLPRSSIRVMWALSERWAAVTDRWGVHRLELARRAAALFSRPSRQRG</sequence>
<accession>A0ABQ2E530</accession>
<feature type="transmembrane region" description="Helical" evidence="2">
    <location>
        <begin position="117"/>
        <end position="136"/>
    </location>
</feature>